<dbReference type="InterPro" id="IPR036691">
    <property type="entry name" value="Endo/exonu/phosph_ase_sf"/>
</dbReference>
<dbReference type="OrthoDB" id="7297112at2"/>
<dbReference type="InterPro" id="IPR005135">
    <property type="entry name" value="Endo/exonuclease/phosphatase"/>
</dbReference>
<reference evidence="4" key="1">
    <citation type="submission" date="2019-08" db="EMBL/GenBank/DDBJ databases">
        <title>Limnoglobus roseus gen. nov., sp. nov., a novel freshwater planctomycete with a giant genome from the family Gemmataceae.</title>
        <authorList>
            <person name="Kulichevskaya I.S."/>
            <person name="Naumoff D.G."/>
            <person name="Miroshnikov K."/>
            <person name="Ivanova A."/>
            <person name="Philippov D.A."/>
            <person name="Hakobyan A."/>
            <person name="Rijpstra I.C."/>
            <person name="Sinninghe Damste J.S."/>
            <person name="Liesack W."/>
            <person name="Dedysh S.N."/>
        </authorList>
    </citation>
    <scope>NUCLEOTIDE SEQUENCE [LARGE SCALE GENOMIC DNA]</scope>
    <source>
        <strain evidence="4">PX52</strain>
    </source>
</reference>
<dbReference type="EMBL" id="CP042425">
    <property type="protein sequence ID" value="QEL18455.1"/>
    <property type="molecule type" value="Genomic_DNA"/>
</dbReference>
<organism evidence="3 4">
    <name type="scientific">Limnoglobus roseus</name>
    <dbReference type="NCBI Taxonomy" id="2598579"/>
    <lineage>
        <taxon>Bacteria</taxon>
        <taxon>Pseudomonadati</taxon>
        <taxon>Planctomycetota</taxon>
        <taxon>Planctomycetia</taxon>
        <taxon>Gemmatales</taxon>
        <taxon>Gemmataceae</taxon>
        <taxon>Limnoglobus</taxon>
    </lineage>
</organism>
<dbReference type="KEGG" id="lrs:PX52LOC_05480"/>
<dbReference type="RefSeq" id="WP_149112966.1">
    <property type="nucleotide sequence ID" value="NZ_CP042425.1"/>
</dbReference>
<accession>A0A5C1AIH7</accession>
<feature type="domain" description="Endonuclease/exonuclease/phosphatase" evidence="2">
    <location>
        <begin position="83"/>
        <end position="391"/>
    </location>
</feature>
<dbReference type="PANTHER" id="PTHR42834">
    <property type="entry name" value="ENDONUCLEASE/EXONUCLEASE/PHOSPHATASE FAMILY PROTEIN (AFU_ORTHOLOGUE AFUA_3G09210)"/>
    <property type="match status" value="1"/>
</dbReference>
<dbReference type="SUPFAM" id="SSF56219">
    <property type="entry name" value="DNase I-like"/>
    <property type="match status" value="1"/>
</dbReference>
<gene>
    <name evidence="3" type="ORF">PX52LOC_05480</name>
</gene>
<dbReference type="AlphaFoldDB" id="A0A5C1AIH7"/>
<dbReference type="GO" id="GO:0003824">
    <property type="term" value="F:catalytic activity"/>
    <property type="evidence" value="ECO:0007669"/>
    <property type="project" value="InterPro"/>
</dbReference>
<evidence type="ECO:0000259" key="2">
    <source>
        <dbReference type="Pfam" id="PF19580"/>
    </source>
</evidence>
<keyword evidence="1" id="KW-1133">Transmembrane helix</keyword>
<dbReference type="Gene3D" id="3.60.10.10">
    <property type="entry name" value="Endonuclease/exonuclease/phosphatase"/>
    <property type="match status" value="1"/>
</dbReference>
<proteinExistence type="predicted"/>
<dbReference type="PANTHER" id="PTHR42834:SF1">
    <property type="entry name" value="ENDONUCLEASE_EXONUCLEASE_PHOSPHATASE FAMILY PROTEIN (AFU_ORTHOLOGUE AFUA_3G09210)"/>
    <property type="match status" value="1"/>
</dbReference>
<dbReference type="Proteomes" id="UP000324974">
    <property type="component" value="Chromosome"/>
</dbReference>
<evidence type="ECO:0000313" key="3">
    <source>
        <dbReference type="EMBL" id="QEL18455.1"/>
    </source>
</evidence>
<keyword evidence="1" id="KW-0812">Transmembrane</keyword>
<evidence type="ECO:0000256" key="1">
    <source>
        <dbReference type="SAM" id="Phobius"/>
    </source>
</evidence>
<protein>
    <recommendedName>
        <fullName evidence="2">Endonuclease/exonuclease/phosphatase domain-containing protein</fullName>
    </recommendedName>
</protein>
<evidence type="ECO:0000313" key="4">
    <source>
        <dbReference type="Proteomes" id="UP000324974"/>
    </source>
</evidence>
<name>A0A5C1AIH7_9BACT</name>
<sequence length="400" mass="44654">MARTKALPVDTKVLLDYFLRLPRRFQVAIVAIAAVGCLLYFSGVFNKVTTPPTSPGDGQLGEMGELTPVNADVPAGQRELFFCFWNVENLFDDKNDNRRSVDEEFDNAFADNTELRQLKLDHLATTILKMNDGKGPDVLACVELESVRALELLQGTLNAKITDPKMKYVSLAMKNLDAGRHIAPGVLSRYPLSQQRTKMIGSRLRILETHLFINNQDLCIVASHWTSKLKQMGGGNGEEGREKYARGIYGVFKQMVEKNPDADFLLCGDFNDTPDSEEVADVLHGTDDVRKVKAETTNPYLLDLLAGKSPDKFGTIFYGGKPLIYDHICVSRGMLDEVGWSCDPTSVQTYTDGLRRTGATRREPWRFGSPGQKLRDSERGFSDHFPVTVKLTVRTPTPKQ</sequence>
<keyword evidence="1" id="KW-0472">Membrane</keyword>
<dbReference type="Pfam" id="PF19580">
    <property type="entry name" value="Exo_endo_phos_3"/>
    <property type="match status" value="1"/>
</dbReference>
<keyword evidence="4" id="KW-1185">Reference proteome</keyword>
<feature type="transmembrane region" description="Helical" evidence="1">
    <location>
        <begin position="25"/>
        <end position="45"/>
    </location>
</feature>